<keyword evidence="2 7" id="KW-0378">Hydrolase</keyword>
<dbReference type="InterPro" id="IPR006311">
    <property type="entry name" value="TAT_signal"/>
</dbReference>
<comment type="caution">
    <text evidence="11">The sequence shown here is derived from an EMBL/GenBank/DDBJ whole genome shotgun (WGS) entry which is preliminary data.</text>
</comment>
<evidence type="ECO:0000256" key="5">
    <source>
        <dbReference type="ARBA" id="ARBA00023295"/>
    </source>
</evidence>
<evidence type="ECO:0000313" key="12">
    <source>
        <dbReference type="Proteomes" id="UP001597419"/>
    </source>
</evidence>
<comment type="similarity">
    <text evidence="1 7">Belongs to the glycosyl hydrolase 5 (cellulase A) family.</text>
</comment>
<evidence type="ECO:0000256" key="4">
    <source>
        <dbReference type="ARBA" id="ARBA00023277"/>
    </source>
</evidence>
<dbReference type="SUPFAM" id="SSF51445">
    <property type="entry name" value="(Trans)glycosidases"/>
    <property type="match status" value="1"/>
</dbReference>
<evidence type="ECO:0000256" key="9">
    <source>
        <dbReference type="SAM" id="SignalP"/>
    </source>
</evidence>
<dbReference type="Pfam" id="PF00150">
    <property type="entry name" value="Cellulase"/>
    <property type="match status" value="1"/>
</dbReference>
<keyword evidence="12" id="KW-1185">Reference proteome</keyword>
<dbReference type="EMBL" id="JBHUKU010000004">
    <property type="protein sequence ID" value="MFD2458797.1"/>
    <property type="molecule type" value="Genomic_DNA"/>
</dbReference>
<dbReference type="InterPro" id="IPR001547">
    <property type="entry name" value="Glyco_hydro_5"/>
</dbReference>
<reference evidence="12" key="1">
    <citation type="journal article" date="2019" name="Int. J. Syst. Evol. Microbiol.">
        <title>The Global Catalogue of Microorganisms (GCM) 10K type strain sequencing project: providing services to taxonomists for standard genome sequencing and annotation.</title>
        <authorList>
            <consortium name="The Broad Institute Genomics Platform"/>
            <consortium name="The Broad Institute Genome Sequencing Center for Infectious Disease"/>
            <person name="Wu L."/>
            <person name="Ma J."/>
        </authorList>
    </citation>
    <scope>NUCLEOTIDE SEQUENCE [LARGE SCALE GENOMIC DNA]</scope>
    <source>
        <strain evidence="12">CGMCC 4.7643</strain>
    </source>
</reference>
<feature type="chain" id="PRO_5046401290" evidence="9">
    <location>
        <begin position="28"/>
        <end position="459"/>
    </location>
</feature>
<evidence type="ECO:0000256" key="1">
    <source>
        <dbReference type="ARBA" id="ARBA00005641"/>
    </source>
</evidence>
<sequence>MADVRRRSVLGGAVGAALAGTALSGLAAPAAAAQGTATPDATTSAAADPVAQRGRRRAFRLGVNYTPSTRWFHMWQDWRERDLRRDLDDIAKLGLDHIRMMLLWSDFQPEPNLISGEKLDRLHTFLDYADDAGLDVEITVFNGHISARYWTPNWLQTTPEPVNWFADPAALEAQRALLRALAERIGRHRRFLGFDLSNEPYYYWDSFAGLDVTVAQADNWAKTLLGTAEEVAPGKWHTVGCDRAPWDTRGDRYFGRTTLATAGAVTAIHPWTSFFGILKTDPLGAFATHNAERLVQLAQAYANDPAWPCWIQEDGAAPSIHFSDQTRPQLGEWIKRSVRNVASGAHTHGFTWWCSHDVSPSLVPKLNPLEYDLGLYTNDRELKPAGRAIREIAAEFDRNPPKPASRTTGIVIPDDDPQRGTDTFFALASEGTRAAFVLHSRAGDQAHLKARGITKLVTP</sequence>
<dbReference type="InterPro" id="IPR050386">
    <property type="entry name" value="Glycosyl_hydrolase_5"/>
</dbReference>
<dbReference type="PANTHER" id="PTHR31297:SF41">
    <property type="entry name" value="ENDOGLUCANASE, PUTATIVE (AFU_ORTHOLOGUE AFUA_5G01830)-RELATED"/>
    <property type="match status" value="1"/>
</dbReference>
<dbReference type="RefSeq" id="WP_345387332.1">
    <property type="nucleotide sequence ID" value="NZ_BAABHG010000002.1"/>
</dbReference>
<organism evidence="11 12">
    <name type="scientific">Amycolatopsis samaneae</name>
    <dbReference type="NCBI Taxonomy" id="664691"/>
    <lineage>
        <taxon>Bacteria</taxon>
        <taxon>Bacillati</taxon>
        <taxon>Actinomycetota</taxon>
        <taxon>Actinomycetes</taxon>
        <taxon>Pseudonocardiales</taxon>
        <taxon>Pseudonocardiaceae</taxon>
        <taxon>Amycolatopsis</taxon>
    </lineage>
</organism>
<protein>
    <submittedName>
        <fullName evidence="11">Cellulase family glycosylhydrolase</fullName>
    </submittedName>
</protein>
<dbReference type="PANTHER" id="PTHR31297">
    <property type="entry name" value="GLUCAN ENDO-1,6-BETA-GLUCOSIDASE B"/>
    <property type="match status" value="1"/>
</dbReference>
<evidence type="ECO:0000256" key="7">
    <source>
        <dbReference type="RuleBase" id="RU361153"/>
    </source>
</evidence>
<evidence type="ECO:0000256" key="3">
    <source>
        <dbReference type="ARBA" id="ARBA00023001"/>
    </source>
</evidence>
<feature type="domain" description="Glycoside hydrolase family 5" evidence="10">
    <location>
        <begin position="71"/>
        <end position="212"/>
    </location>
</feature>
<feature type="signal peptide" evidence="9">
    <location>
        <begin position="1"/>
        <end position="27"/>
    </location>
</feature>
<dbReference type="InterPro" id="IPR017853">
    <property type="entry name" value="GH"/>
</dbReference>
<dbReference type="Proteomes" id="UP001597419">
    <property type="component" value="Unassembled WGS sequence"/>
</dbReference>
<evidence type="ECO:0000259" key="10">
    <source>
        <dbReference type="Pfam" id="PF00150"/>
    </source>
</evidence>
<keyword evidence="6" id="KW-0624">Polysaccharide degradation</keyword>
<evidence type="ECO:0000256" key="6">
    <source>
        <dbReference type="ARBA" id="ARBA00023326"/>
    </source>
</evidence>
<keyword evidence="3" id="KW-0136">Cellulose degradation</keyword>
<feature type="region of interest" description="Disordered" evidence="8">
    <location>
        <begin position="398"/>
        <end position="417"/>
    </location>
</feature>
<dbReference type="Gene3D" id="3.20.20.80">
    <property type="entry name" value="Glycosidases"/>
    <property type="match status" value="1"/>
</dbReference>
<keyword evidence="5 7" id="KW-0326">Glycosidase</keyword>
<gene>
    <name evidence="11" type="ORF">ACFSYJ_09300</name>
</gene>
<keyword evidence="9" id="KW-0732">Signal</keyword>
<dbReference type="PROSITE" id="PS51318">
    <property type="entry name" value="TAT"/>
    <property type="match status" value="1"/>
</dbReference>
<accession>A0ABW5GB82</accession>
<evidence type="ECO:0000313" key="11">
    <source>
        <dbReference type="EMBL" id="MFD2458797.1"/>
    </source>
</evidence>
<evidence type="ECO:0000256" key="8">
    <source>
        <dbReference type="SAM" id="MobiDB-lite"/>
    </source>
</evidence>
<keyword evidence="4" id="KW-0119">Carbohydrate metabolism</keyword>
<proteinExistence type="inferred from homology"/>
<evidence type="ECO:0000256" key="2">
    <source>
        <dbReference type="ARBA" id="ARBA00022801"/>
    </source>
</evidence>
<name>A0ABW5GB82_9PSEU</name>